<dbReference type="GO" id="GO:0003723">
    <property type="term" value="F:RNA binding"/>
    <property type="evidence" value="ECO:0007669"/>
    <property type="project" value="UniProtKB-UniRule"/>
</dbReference>
<evidence type="ECO:0000313" key="5">
    <source>
        <dbReference type="Proteomes" id="UP000434276"/>
    </source>
</evidence>
<dbReference type="OrthoDB" id="417481at2759"/>
<dbReference type="Proteomes" id="UP000434276">
    <property type="component" value="Unassembled WGS sequence"/>
</dbReference>
<dbReference type="InterPro" id="IPR035979">
    <property type="entry name" value="RBD_domain_sf"/>
</dbReference>
<evidence type="ECO:0000259" key="3">
    <source>
        <dbReference type="PROSITE" id="PS50102"/>
    </source>
</evidence>
<sequence>MASSDDPAPENNHVSVLARQARNPPTHFFFPHNPSPRTYYFSAPPQIYFISDIYLPPPPSIWVYYPLWYINPNPNVYESTQELPQRYSPNPSQEMTLPPTSSRRVFGRRSYELCEKVTWRTSIKPEVESNGDHITTVMLRNIPNRYTREMMIQFMDKHCEEANKSGKNEEFTISAYDFIYLPIDFRTTMNKGYAFVNFTNAKAVSKFKAACNNKPWCHFYSKKELEITYARIQANELVKRFQHMTYPEEAYSAVCFSPARSGGKDTVQTTMVGWKRKDSDTEPNPTSTTLPVSLIYI</sequence>
<dbReference type="InterPro" id="IPR000504">
    <property type="entry name" value="RRM_dom"/>
</dbReference>
<dbReference type="Gene3D" id="3.30.70.330">
    <property type="match status" value="1"/>
</dbReference>
<feature type="region of interest" description="Disordered" evidence="2">
    <location>
        <begin position="82"/>
        <end position="101"/>
    </location>
</feature>
<dbReference type="ExpressionAtlas" id="A0A5S9Y4J8">
    <property type="expression patterns" value="baseline and differential"/>
</dbReference>
<evidence type="ECO:0000256" key="2">
    <source>
        <dbReference type="SAM" id="MobiDB-lite"/>
    </source>
</evidence>
<dbReference type="InterPro" id="IPR012677">
    <property type="entry name" value="Nucleotide-bd_a/b_plait_sf"/>
</dbReference>
<dbReference type="CDD" id="cd12277">
    <property type="entry name" value="RRM3_MEI2_EAR1_like"/>
    <property type="match status" value="1"/>
</dbReference>
<protein>
    <recommendedName>
        <fullName evidence="3">RRM domain-containing protein</fullName>
    </recommendedName>
</protein>
<feature type="domain" description="RRM" evidence="3">
    <location>
        <begin position="135"/>
        <end position="232"/>
    </location>
</feature>
<keyword evidence="1" id="KW-0694">RNA-binding</keyword>
<evidence type="ECO:0000313" key="4">
    <source>
        <dbReference type="EMBL" id="CAA0401354.1"/>
    </source>
</evidence>
<dbReference type="PROSITE" id="PS50102">
    <property type="entry name" value="RRM"/>
    <property type="match status" value="1"/>
</dbReference>
<organism evidence="4 5">
    <name type="scientific">Arabidopsis thaliana</name>
    <name type="common">Mouse-ear cress</name>
    <dbReference type="NCBI Taxonomy" id="3702"/>
    <lineage>
        <taxon>Eukaryota</taxon>
        <taxon>Viridiplantae</taxon>
        <taxon>Streptophyta</taxon>
        <taxon>Embryophyta</taxon>
        <taxon>Tracheophyta</taxon>
        <taxon>Spermatophyta</taxon>
        <taxon>Magnoliopsida</taxon>
        <taxon>eudicotyledons</taxon>
        <taxon>Gunneridae</taxon>
        <taxon>Pentapetalae</taxon>
        <taxon>rosids</taxon>
        <taxon>malvids</taxon>
        <taxon>Brassicales</taxon>
        <taxon>Brassicaceae</taxon>
        <taxon>Camelineae</taxon>
        <taxon>Arabidopsis</taxon>
    </lineage>
</organism>
<proteinExistence type="predicted"/>
<reference evidence="4 5" key="1">
    <citation type="submission" date="2019-12" db="EMBL/GenBank/DDBJ databases">
        <authorList>
            <person name="Jiao W.-B."/>
            <person name="Schneeberger K."/>
        </authorList>
    </citation>
    <scope>NUCLEOTIDE SEQUENCE [LARGE SCALE GENOMIC DNA]</scope>
    <source>
        <strain evidence="5">cv. C24</strain>
    </source>
</reference>
<accession>A0A5S9Y4J8</accession>
<dbReference type="SUPFAM" id="SSF54928">
    <property type="entry name" value="RNA-binding domain, RBD"/>
    <property type="match status" value="1"/>
</dbReference>
<gene>
    <name evidence="4" type="ORF">C24_LOCUS21510</name>
</gene>
<dbReference type="EMBL" id="CACSHJ010000096">
    <property type="protein sequence ID" value="CAA0401354.1"/>
    <property type="molecule type" value="Genomic_DNA"/>
</dbReference>
<dbReference type="Pfam" id="PF04059">
    <property type="entry name" value="RRM_2"/>
    <property type="match status" value="1"/>
</dbReference>
<name>A0A5S9Y4J8_ARATH</name>
<dbReference type="AlphaFoldDB" id="A0A5S9Y4J8"/>
<evidence type="ECO:0000256" key="1">
    <source>
        <dbReference type="PROSITE-ProRule" id="PRU00176"/>
    </source>
</evidence>
<dbReference type="InterPro" id="IPR007201">
    <property type="entry name" value="Mei2-like_Rrm_C"/>
</dbReference>